<dbReference type="Gene3D" id="3.40.366.10">
    <property type="entry name" value="Malonyl-Coenzyme A Acyl Carrier Protein, domain 2"/>
    <property type="match status" value="1"/>
</dbReference>
<proteinExistence type="predicted"/>
<dbReference type="STRING" id="155417.A0A4Q4TLL2"/>
<name>A0A4Q4TLL2_9PEZI</name>
<protein>
    <submittedName>
        <fullName evidence="1">Uncharacterized protein</fullName>
    </submittedName>
</protein>
<gene>
    <name evidence="1" type="ORF">DL764_002432</name>
</gene>
<comment type="caution">
    <text evidence="1">The sequence shown here is derived from an EMBL/GenBank/DDBJ whole genome shotgun (WGS) entry which is preliminary data.</text>
</comment>
<dbReference type="InterPro" id="IPR001227">
    <property type="entry name" value="Ac_transferase_dom_sf"/>
</dbReference>
<evidence type="ECO:0000313" key="2">
    <source>
        <dbReference type="Proteomes" id="UP000293360"/>
    </source>
</evidence>
<dbReference type="GO" id="GO:0016740">
    <property type="term" value="F:transferase activity"/>
    <property type="evidence" value="ECO:0007669"/>
    <property type="project" value="InterPro"/>
</dbReference>
<dbReference type="Proteomes" id="UP000293360">
    <property type="component" value="Unassembled WGS sequence"/>
</dbReference>
<dbReference type="OrthoDB" id="329835at2759"/>
<reference evidence="1 2" key="1">
    <citation type="submission" date="2018-06" db="EMBL/GenBank/DDBJ databases">
        <title>Complete Genomes of Monosporascus.</title>
        <authorList>
            <person name="Robinson A.J."/>
            <person name="Natvig D.O."/>
        </authorList>
    </citation>
    <scope>NUCLEOTIDE SEQUENCE [LARGE SCALE GENOMIC DNA]</scope>
    <source>
        <strain evidence="1 2">CBS 110550</strain>
    </source>
</reference>
<organism evidence="1 2">
    <name type="scientific">Monosporascus ibericus</name>
    <dbReference type="NCBI Taxonomy" id="155417"/>
    <lineage>
        <taxon>Eukaryota</taxon>
        <taxon>Fungi</taxon>
        <taxon>Dikarya</taxon>
        <taxon>Ascomycota</taxon>
        <taxon>Pezizomycotina</taxon>
        <taxon>Sordariomycetes</taxon>
        <taxon>Xylariomycetidae</taxon>
        <taxon>Xylariales</taxon>
        <taxon>Xylariales incertae sedis</taxon>
        <taxon>Monosporascus</taxon>
    </lineage>
</organism>
<keyword evidence="2" id="KW-1185">Reference proteome</keyword>
<accession>A0A4Q4TLL2</accession>
<dbReference type="EMBL" id="QJNU01000093">
    <property type="protein sequence ID" value="RYP07538.1"/>
    <property type="molecule type" value="Genomic_DNA"/>
</dbReference>
<dbReference type="Gene3D" id="3.30.70.3290">
    <property type="match status" value="1"/>
</dbReference>
<evidence type="ECO:0000313" key="1">
    <source>
        <dbReference type="EMBL" id="RYP07538.1"/>
    </source>
</evidence>
<sequence length="164" mass="18653">MSDISGTVKPLIEQKDRCCPSLRHKEDFFRTLADSLCTLHLAGLSVDWDEYHQDFASSSKVLSLSWYSWQLANYWMQYKYSWYLTKGDAPVEARSAARPVQVKAIRLSGSVHDVVQQTLPDMHNPALLTIAQNHRVNGLTMAFSTPFANKAFALVKYLMENRAP</sequence>
<dbReference type="AlphaFoldDB" id="A0A4Q4TLL2"/>